<name>U9V638_RHIID</name>
<dbReference type="HOGENOM" id="CLU_2923773_0_0_1"/>
<gene>
    <name evidence="1" type="ORF">GLOINDRAFT_15496</name>
</gene>
<organism evidence="1">
    <name type="scientific">Rhizophagus irregularis (strain DAOM 181602 / DAOM 197198 / MUCL 43194)</name>
    <name type="common">Arbuscular mycorrhizal fungus</name>
    <name type="synonym">Glomus intraradices</name>
    <dbReference type="NCBI Taxonomy" id="747089"/>
    <lineage>
        <taxon>Eukaryota</taxon>
        <taxon>Fungi</taxon>
        <taxon>Fungi incertae sedis</taxon>
        <taxon>Mucoromycota</taxon>
        <taxon>Glomeromycotina</taxon>
        <taxon>Glomeromycetes</taxon>
        <taxon>Glomerales</taxon>
        <taxon>Glomeraceae</taxon>
        <taxon>Rhizophagus</taxon>
    </lineage>
</organism>
<reference evidence="1" key="1">
    <citation type="submission" date="2013-07" db="EMBL/GenBank/DDBJ databases">
        <title>The genome of an arbuscular mycorrhizal fungus provides insights into the evolution of the oldest plant symbiosis.</title>
        <authorList>
            <consortium name="DOE Joint Genome Institute"/>
            <person name="Tisserant E."/>
            <person name="Malbreil M."/>
            <person name="Kuo A."/>
            <person name="Kohler A."/>
            <person name="Symeonidi A."/>
            <person name="Balestrini R."/>
            <person name="Charron P."/>
            <person name="Duensing N."/>
            <person name="Frei-dit-Frey N."/>
            <person name="Gianinazzi-Pearson V."/>
            <person name="Gilbert B."/>
            <person name="Handa Y."/>
            <person name="Hijri M."/>
            <person name="Kaul R."/>
            <person name="Kawaguchi M."/>
            <person name="Krajinski F."/>
            <person name="Lammers P."/>
            <person name="Lapierre D."/>
            <person name="Masclaux F.G."/>
            <person name="Murat C."/>
            <person name="Morin E."/>
            <person name="Ndikumana S."/>
            <person name="Pagni M."/>
            <person name="Petitpierre D."/>
            <person name="Requena N."/>
            <person name="Rosikiewicz P."/>
            <person name="Riley R."/>
            <person name="Saito K."/>
            <person name="San Clemente H."/>
            <person name="Shapiro H."/>
            <person name="van Tuinen D."/>
            <person name="Becard G."/>
            <person name="Bonfante P."/>
            <person name="Paszkowski U."/>
            <person name="Shachar-Hill Y."/>
            <person name="Young J.P."/>
            <person name="Sanders I.R."/>
            <person name="Henrissat B."/>
            <person name="Rensing S.A."/>
            <person name="Grigoriev I.V."/>
            <person name="Corradi N."/>
            <person name="Roux C."/>
            <person name="Martin F."/>
        </authorList>
    </citation>
    <scope>NUCLEOTIDE SEQUENCE</scope>
    <source>
        <strain evidence="1">DAOM 197198</strain>
    </source>
</reference>
<proteinExistence type="predicted"/>
<accession>U9V638</accession>
<dbReference type="EMBL" id="KI274813">
    <property type="protein sequence ID" value="ESA23381.1"/>
    <property type="molecule type" value="Genomic_DNA"/>
</dbReference>
<evidence type="ECO:0000313" key="1">
    <source>
        <dbReference type="EMBL" id="ESA23381.1"/>
    </source>
</evidence>
<dbReference type="AlphaFoldDB" id="U9V638"/>
<sequence length="61" mass="6768">MSMMSVKTCPSILRKSINLTKGPNSLATNFMPFIRALCASLETCFATRITQYQKTSYSGVQ</sequence>
<protein>
    <submittedName>
        <fullName evidence="1">Uncharacterized protein</fullName>
    </submittedName>
</protein>